<protein>
    <submittedName>
        <fullName evidence="2">Uncharacterized protein</fullName>
    </submittedName>
</protein>
<proteinExistence type="predicted"/>
<feature type="compositionally biased region" description="Basic and acidic residues" evidence="1">
    <location>
        <begin position="82"/>
        <end position="101"/>
    </location>
</feature>
<organism evidence="2">
    <name type="scientific">Vitis vinifera</name>
    <name type="common">Grape</name>
    <dbReference type="NCBI Taxonomy" id="29760"/>
    <lineage>
        <taxon>Eukaryota</taxon>
        <taxon>Viridiplantae</taxon>
        <taxon>Streptophyta</taxon>
        <taxon>Embryophyta</taxon>
        <taxon>Tracheophyta</taxon>
        <taxon>Spermatophyta</taxon>
        <taxon>Magnoliopsida</taxon>
        <taxon>eudicotyledons</taxon>
        <taxon>Gunneridae</taxon>
        <taxon>Pentapetalae</taxon>
        <taxon>rosids</taxon>
        <taxon>Vitales</taxon>
        <taxon>Vitaceae</taxon>
        <taxon>Viteae</taxon>
        <taxon>Vitis</taxon>
    </lineage>
</organism>
<accession>A5B1S8</accession>
<name>A5B1S8_VITVI</name>
<gene>
    <name evidence="2" type="ORF">VITISV_039584</name>
</gene>
<evidence type="ECO:0000313" key="2">
    <source>
        <dbReference type="EMBL" id="CAN69585.1"/>
    </source>
</evidence>
<dbReference type="EMBL" id="AM443620">
    <property type="protein sequence ID" value="CAN69585.1"/>
    <property type="molecule type" value="Genomic_DNA"/>
</dbReference>
<feature type="region of interest" description="Disordered" evidence="1">
    <location>
        <begin position="79"/>
        <end position="130"/>
    </location>
</feature>
<evidence type="ECO:0000256" key="1">
    <source>
        <dbReference type="SAM" id="MobiDB-lite"/>
    </source>
</evidence>
<sequence length="166" mass="18792">MAHTSHLALVIQGGLQGEFGDLDIKYLKQNISKCRSHISGSFRRTPRHCAKWLRNSPGKRYQRIWICLTGEVEMPSSPIRRQAPDVKYPEKVERRKGDRLRVQGVGTPPPDDTERASLSEATPSGFPKRTHGALLYPDSLREKHTALTIITPRTIAYPIRICCPDH</sequence>
<dbReference type="AlphaFoldDB" id="A5B1S8"/>
<reference evidence="2" key="1">
    <citation type="journal article" date="2007" name="PLoS ONE">
        <title>The first genome sequence of an elite grapevine cultivar (Pinot noir Vitis vinifera L.): coping with a highly heterozygous genome.</title>
        <authorList>
            <person name="Velasco R."/>
            <person name="Zharkikh A."/>
            <person name="Troggio M."/>
            <person name="Cartwright D.A."/>
            <person name="Cestaro A."/>
            <person name="Pruss D."/>
            <person name="Pindo M."/>
            <person name="FitzGerald L.M."/>
            <person name="Vezzulli S."/>
            <person name="Reid J."/>
            <person name="Malacarne G."/>
            <person name="Iliev D."/>
            <person name="Coppola G."/>
            <person name="Wardell B."/>
            <person name="Micheletti D."/>
            <person name="Macalma T."/>
            <person name="Facci M."/>
            <person name="Mitchell J.T."/>
            <person name="Perazzolli M."/>
            <person name="Eldredge G."/>
            <person name="Gatto P."/>
            <person name="Oyzerski R."/>
            <person name="Moretto M."/>
            <person name="Gutin N."/>
            <person name="Stefanini M."/>
            <person name="Chen Y."/>
            <person name="Segala C."/>
            <person name="Davenport C."/>
            <person name="Dematte L."/>
            <person name="Mraz A."/>
            <person name="Battilana J."/>
            <person name="Stormo K."/>
            <person name="Costa F."/>
            <person name="Tao Q."/>
            <person name="Si-Ammour A."/>
            <person name="Harkins T."/>
            <person name="Lackey A."/>
            <person name="Perbost C."/>
            <person name="Taillon B."/>
            <person name="Stella A."/>
            <person name="Solovyev V."/>
            <person name="Fawcett J.A."/>
            <person name="Sterck L."/>
            <person name="Vandepoele K."/>
            <person name="Grando S.M."/>
            <person name="Toppo S."/>
            <person name="Moser C."/>
            <person name="Lanchbury J."/>
            <person name="Bogden R."/>
            <person name="Skolnick M."/>
            <person name="Sgaramella V."/>
            <person name="Bhatnagar S.K."/>
            <person name="Fontana P."/>
            <person name="Gutin A."/>
            <person name="Van de Peer Y."/>
            <person name="Salamini F."/>
            <person name="Viola R."/>
        </authorList>
    </citation>
    <scope>NUCLEOTIDE SEQUENCE</scope>
</reference>